<accession>A0ABX7S4M9</accession>
<name>A0ABX7S4M9_9BACT</name>
<dbReference type="EMBL" id="CP071446">
    <property type="protein sequence ID" value="QTA37377.1"/>
    <property type="molecule type" value="Genomic_DNA"/>
</dbReference>
<proteinExistence type="predicted"/>
<sequence>MINFTYVHKPINFTSGYILKSKHFRVSIIKFPTQYDNPEKGTETVEIYLFNPKKNVVGTLVALHGLGTSNIPFLLWMGTHLANAGIRTVVPILPGNFTRTSHNSVSGKDFFSPDIEKAIKYWEHAIVDSLTTIEFLKSTDLWSENNCLFGFCLGGMISVILNAITDDFKQTILMTTGGDISTLIWHSPTLAFMRKNIKKLPNKPAYLYPQEKFINIFKKDIEKLKTFKTVEEMQKSDIHPFLKVDPIAYAKFVKTDKITFIEALFDRALPKQSRKLLWEMLGKPKKYVIPSGHVTWLPFQFFLAKFILKKMNVREFKRQILLLKKVKYDEK</sequence>
<dbReference type="Gene3D" id="3.40.50.1820">
    <property type="entry name" value="alpha/beta hydrolase"/>
    <property type="match status" value="1"/>
</dbReference>
<keyword evidence="2" id="KW-1185">Reference proteome</keyword>
<keyword evidence="1" id="KW-0378">Hydrolase</keyword>
<evidence type="ECO:0000313" key="2">
    <source>
        <dbReference type="Proteomes" id="UP000671862"/>
    </source>
</evidence>
<dbReference type="RefSeq" id="WP_207566102.1">
    <property type="nucleotide sequence ID" value="NZ_CP071446.1"/>
</dbReference>
<gene>
    <name evidence="1" type="ORF">JYK00_06450</name>
</gene>
<protein>
    <submittedName>
        <fullName evidence="1">Alpha/beta hydrolase</fullName>
    </submittedName>
</protein>
<dbReference type="Proteomes" id="UP000671862">
    <property type="component" value="Chromosome"/>
</dbReference>
<reference evidence="1 2" key="1">
    <citation type="submission" date="2021-03" db="EMBL/GenBank/DDBJ databases">
        <title>Thermosipho ferrireducens sp.nov., an anaerobic thermophilic iron-reducing bacterium isolated from a deep-sea hydrothermal sulfide deposits.</title>
        <authorList>
            <person name="Zeng X."/>
            <person name="Chen Y."/>
            <person name="Shao Z."/>
        </authorList>
    </citation>
    <scope>NUCLEOTIDE SEQUENCE [LARGE SCALE GENOMIC DNA]</scope>
    <source>
        <strain evidence="1 2">JL129W03</strain>
    </source>
</reference>
<dbReference type="GO" id="GO:0016787">
    <property type="term" value="F:hydrolase activity"/>
    <property type="evidence" value="ECO:0007669"/>
    <property type="project" value="UniProtKB-KW"/>
</dbReference>
<evidence type="ECO:0000313" key="1">
    <source>
        <dbReference type="EMBL" id="QTA37377.1"/>
    </source>
</evidence>
<organism evidence="1 2">
    <name type="scientific">Thermosipho ferrireducens</name>
    <dbReference type="NCBI Taxonomy" id="2571116"/>
    <lineage>
        <taxon>Bacteria</taxon>
        <taxon>Thermotogati</taxon>
        <taxon>Thermotogota</taxon>
        <taxon>Thermotogae</taxon>
        <taxon>Thermotogales</taxon>
        <taxon>Fervidobacteriaceae</taxon>
        <taxon>Thermosipho</taxon>
    </lineage>
</organism>
<dbReference type="InterPro" id="IPR029058">
    <property type="entry name" value="AB_hydrolase_fold"/>
</dbReference>
<dbReference type="SUPFAM" id="SSF53474">
    <property type="entry name" value="alpha/beta-Hydrolases"/>
    <property type="match status" value="1"/>
</dbReference>